<dbReference type="EMBL" id="BK015867">
    <property type="protein sequence ID" value="DAD70537.1"/>
    <property type="molecule type" value="Genomic_DNA"/>
</dbReference>
<name>A0A8S5LKS0_9CAUD</name>
<accession>A0A8S5LKS0</accession>
<sequence length="81" mass="9385">MKGFEFKIIGVKNGTRLLNSDNGDEWNVEDLPDAPDCVLHEHDFYTSEQMRDNLIKFANSENAMRSDMTVEQIVDEFMNNN</sequence>
<organism evidence="1">
    <name type="scientific">Siphoviridae sp. ctcPV5</name>
    <dbReference type="NCBI Taxonomy" id="2827582"/>
    <lineage>
        <taxon>Viruses</taxon>
        <taxon>Duplodnaviria</taxon>
        <taxon>Heunggongvirae</taxon>
        <taxon>Uroviricota</taxon>
        <taxon>Caudoviricetes</taxon>
    </lineage>
</organism>
<protein>
    <submittedName>
        <fullName evidence="1">Uncharacterized protein</fullName>
    </submittedName>
</protein>
<evidence type="ECO:0000313" key="1">
    <source>
        <dbReference type="EMBL" id="DAD70537.1"/>
    </source>
</evidence>
<reference evidence="1" key="1">
    <citation type="journal article" date="2021" name="Proc. Natl. Acad. Sci. U.S.A.">
        <title>A Catalog of Tens of Thousands of Viruses from Human Metagenomes Reveals Hidden Associations with Chronic Diseases.</title>
        <authorList>
            <person name="Tisza M.J."/>
            <person name="Buck C.B."/>
        </authorList>
    </citation>
    <scope>NUCLEOTIDE SEQUENCE</scope>
    <source>
        <strain evidence="1">CtcPV5</strain>
    </source>
</reference>
<proteinExistence type="predicted"/>